<feature type="domain" description="Phospholipase C/D" evidence="1">
    <location>
        <begin position="7"/>
        <end position="149"/>
    </location>
</feature>
<name>E6VSV5_PSEA9</name>
<evidence type="ECO:0000313" key="3">
    <source>
        <dbReference type="Proteomes" id="UP000002191"/>
    </source>
</evidence>
<dbReference type="KEGG" id="das:Daes_2193"/>
<organism evidence="2 3">
    <name type="scientific">Pseudodesulfovibrio aespoeensis (strain ATCC 700646 / DSM 10631 / Aspo-2)</name>
    <name type="common">Desulfovibrio aespoeensis</name>
    <dbReference type="NCBI Taxonomy" id="643562"/>
    <lineage>
        <taxon>Bacteria</taxon>
        <taxon>Pseudomonadati</taxon>
        <taxon>Thermodesulfobacteriota</taxon>
        <taxon>Desulfovibrionia</taxon>
        <taxon>Desulfovibrionales</taxon>
        <taxon>Desulfovibrionaceae</taxon>
    </lineage>
</organism>
<dbReference type="RefSeq" id="WP_013515111.1">
    <property type="nucleotide sequence ID" value="NC_014844.1"/>
</dbReference>
<evidence type="ECO:0000259" key="1">
    <source>
        <dbReference type="Pfam" id="PF00882"/>
    </source>
</evidence>
<reference evidence="2 3" key="2">
    <citation type="journal article" date="2014" name="Genome Announc.">
        <title>Complete Genome Sequence of the Subsurface, Mesophilic Sulfate-Reducing Bacterium Desulfovibrio aespoeensis Aspo-2.</title>
        <authorList>
            <person name="Pedersen K."/>
            <person name="Bengtsson A."/>
            <person name="Edlund J."/>
            <person name="Rabe L."/>
            <person name="Hazen T."/>
            <person name="Chakraborty R."/>
            <person name="Goodwin L."/>
            <person name="Shapiro N."/>
        </authorList>
    </citation>
    <scope>NUCLEOTIDE SEQUENCE [LARGE SCALE GENOMIC DNA]</scope>
    <source>
        <strain evidence="3">ATCC 700646 / DSM 10631 / Aspo-2</strain>
    </source>
</reference>
<protein>
    <recommendedName>
        <fullName evidence="1">Phospholipase C/D domain-containing protein</fullName>
    </recommendedName>
</protein>
<dbReference type="eggNOG" id="ENOG50337S1">
    <property type="taxonomic scope" value="Bacteria"/>
</dbReference>
<reference evidence="3" key="1">
    <citation type="submission" date="2010-12" db="EMBL/GenBank/DDBJ databases">
        <title>Complete sequence of Desulfovibrio aespoeensis Aspo-2.</title>
        <authorList>
            <consortium name="US DOE Joint Genome Institute"/>
            <person name="Lucas S."/>
            <person name="Copeland A."/>
            <person name="Lapidus A."/>
            <person name="Cheng J.-F."/>
            <person name="Goodwin L."/>
            <person name="Pitluck S."/>
            <person name="Chertkov O."/>
            <person name="Misra M."/>
            <person name="Detter J.C."/>
            <person name="Han C."/>
            <person name="Tapia R."/>
            <person name="Land M."/>
            <person name="Hauser L."/>
            <person name="Kyrpides N."/>
            <person name="Ivanova N."/>
            <person name="Ovchinnikova G."/>
            <person name="Pedersen K."/>
            <person name="Jagevall S."/>
            <person name="Hazen T."/>
            <person name="Woyke T."/>
        </authorList>
    </citation>
    <scope>NUCLEOTIDE SEQUENCE [LARGE SCALE GENOMIC DNA]</scope>
    <source>
        <strain evidence="3">ATCC 700646 / DSM 10631 / Aspo-2</strain>
    </source>
</reference>
<evidence type="ECO:0000313" key="2">
    <source>
        <dbReference type="EMBL" id="ADU63199.1"/>
    </source>
</evidence>
<dbReference type="AlphaFoldDB" id="E6VSV5"/>
<proteinExistence type="predicted"/>
<dbReference type="Proteomes" id="UP000002191">
    <property type="component" value="Chromosome"/>
</dbReference>
<dbReference type="EMBL" id="CP002431">
    <property type="protein sequence ID" value="ADU63199.1"/>
    <property type="molecule type" value="Genomic_DNA"/>
</dbReference>
<dbReference type="InterPro" id="IPR029002">
    <property type="entry name" value="PLPC/GPLD1"/>
</dbReference>
<gene>
    <name evidence="2" type="ordered locus">Daes_2193</name>
</gene>
<dbReference type="HOGENOM" id="CLU_849738_0_0_7"/>
<dbReference type="STRING" id="643562.Daes_2193"/>
<keyword evidence="3" id="KW-1185">Reference proteome</keyword>
<accession>E6VSV5</accession>
<sequence length="327" mass="35257">MPKDLIHFSIAERTAALLDGTRLAPCLAAERHGLLLGAVLHDALFYATPPGGAPLERLAHRLHGANGEDTFALIRLLTDHAADAWARQGATLPVALLVGAVSHLYADVAMHPMVWHLSGDYYSADPTARSDARQRHRALESLMDMVACPAMLGRARSSLRLMLRRCPNLLDQGLPVARLGTMADMTPEAATRALARAWRTFALFQAAYSTRALAKAAFALRPWLPRPAAELAALAYAPQLLAQAAFLSGPIPYCHPVTGKPRTATLDALMDEAATRAAALCQRLEPAIFDQQQAVPDETGPSMDTGQLGVSTRDMRHFADPPFPNLA</sequence>
<dbReference type="Pfam" id="PF00882">
    <property type="entry name" value="Zn_dep_PLPC"/>
    <property type="match status" value="1"/>
</dbReference>
<dbReference type="OrthoDB" id="9810528at2"/>